<reference evidence="3" key="1">
    <citation type="submission" date="2020-06" db="EMBL/GenBank/DDBJ databases">
        <authorList>
            <person name="Li T."/>
            <person name="Hu X."/>
            <person name="Zhang T."/>
            <person name="Song X."/>
            <person name="Zhang H."/>
            <person name="Dai N."/>
            <person name="Sheng W."/>
            <person name="Hou X."/>
            <person name="Wei L."/>
        </authorList>
    </citation>
    <scope>NUCLEOTIDE SEQUENCE</scope>
    <source>
        <strain evidence="3">KEN1</strain>
        <tissue evidence="3">Leaf</tissue>
    </source>
</reference>
<organism evidence="3">
    <name type="scientific">Sesamum latifolium</name>
    <dbReference type="NCBI Taxonomy" id="2727402"/>
    <lineage>
        <taxon>Eukaryota</taxon>
        <taxon>Viridiplantae</taxon>
        <taxon>Streptophyta</taxon>
        <taxon>Embryophyta</taxon>
        <taxon>Tracheophyta</taxon>
        <taxon>Spermatophyta</taxon>
        <taxon>Magnoliopsida</taxon>
        <taxon>eudicotyledons</taxon>
        <taxon>Gunneridae</taxon>
        <taxon>Pentapetalae</taxon>
        <taxon>asterids</taxon>
        <taxon>lamiids</taxon>
        <taxon>Lamiales</taxon>
        <taxon>Pedaliaceae</taxon>
        <taxon>Sesamum</taxon>
    </lineage>
</organism>
<name>A0AAW2YF55_9LAMI</name>
<protein>
    <recommendedName>
        <fullName evidence="2">Disease resistance protein At4g27190-like leucine-rich repeats domain-containing protein</fullName>
    </recommendedName>
</protein>
<dbReference type="PANTHER" id="PTHR33463">
    <property type="entry name" value="NB-ARC DOMAIN-CONTAINING PROTEIN-RELATED"/>
    <property type="match status" value="1"/>
</dbReference>
<evidence type="ECO:0000313" key="3">
    <source>
        <dbReference type="EMBL" id="KAL0464533.1"/>
    </source>
</evidence>
<keyword evidence="1" id="KW-0611">Plant defense</keyword>
<gene>
    <name evidence="3" type="ORF">Slati_0340900</name>
</gene>
<dbReference type="InterPro" id="IPR050905">
    <property type="entry name" value="Plant_NBS-LRR"/>
</dbReference>
<dbReference type="InterPro" id="IPR057135">
    <property type="entry name" value="At4g27190-like_LRR"/>
</dbReference>
<dbReference type="Gene3D" id="3.80.10.10">
    <property type="entry name" value="Ribonuclease Inhibitor"/>
    <property type="match status" value="1"/>
</dbReference>
<feature type="domain" description="Disease resistance protein At4g27190-like leucine-rich repeats" evidence="2">
    <location>
        <begin position="6"/>
        <end position="106"/>
    </location>
</feature>
<dbReference type="SUPFAM" id="SSF52047">
    <property type="entry name" value="RNI-like"/>
    <property type="match status" value="1"/>
</dbReference>
<proteinExistence type="predicted"/>
<sequence length="151" mass="17408">MQLGMKFSNLRFMWISRCPQLKYLISLATTILSLEKLETIGVHSCEQVEQLFKFDRNWGLDPVLFPNLKTIILGDCPKLRSLSEQNIACPRLQVVDVSDCPLLNKLPFTDQNLGSIKEIIGTQEWWDQLEWDSAHINNTLQPLFTPIYTAK</sequence>
<accession>A0AAW2YF55</accession>
<reference evidence="3" key="2">
    <citation type="journal article" date="2024" name="Plant">
        <title>Genomic evolution and insights into agronomic trait innovations of Sesamum species.</title>
        <authorList>
            <person name="Miao H."/>
            <person name="Wang L."/>
            <person name="Qu L."/>
            <person name="Liu H."/>
            <person name="Sun Y."/>
            <person name="Le M."/>
            <person name="Wang Q."/>
            <person name="Wei S."/>
            <person name="Zheng Y."/>
            <person name="Lin W."/>
            <person name="Duan Y."/>
            <person name="Cao H."/>
            <person name="Xiong S."/>
            <person name="Wang X."/>
            <person name="Wei L."/>
            <person name="Li C."/>
            <person name="Ma Q."/>
            <person name="Ju M."/>
            <person name="Zhao R."/>
            <person name="Li G."/>
            <person name="Mu C."/>
            <person name="Tian Q."/>
            <person name="Mei H."/>
            <person name="Zhang T."/>
            <person name="Gao T."/>
            <person name="Zhang H."/>
        </authorList>
    </citation>
    <scope>NUCLEOTIDE SEQUENCE</scope>
    <source>
        <strain evidence="3">KEN1</strain>
    </source>
</reference>
<dbReference type="AlphaFoldDB" id="A0AAW2YF55"/>
<dbReference type="Pfam" id="PF23247">
    <property type="entry name" value="LRR_RPS2"/>
    <property type="match status" value="1"/>
</dbReference>
<dbReference type="InterPro" id="IPR032675">
    <property type="entry name" value="LRR_dom_sf"/>
</dbReference>
<evidence type="ECO:0000259" key="2">
    <source>
        <dbReference type="Pfam" id="PF23247"/>
    </source>
</evidence>
<dbReference type="EMBL" id="JACGWN010000001">
    <property type="protein sequence ID" value="KAL0464533.1"/>
    <property type="molecule type" value="Genomic_DNA"/>
</dbReference>
<dbReference type="PANTHER" id="PTHR33463:SF209">
    <property type="entry name" value="DISEASE RESISTANCE PROTEIN RPS2-LIKE"/>
    <property type="match status" value="1"/>
</dbReference>
<comment type="caution">
    <text evidence="3">The sequence shown here is derived from an EMBL/GenBank/DDBJ whole genome shotgun (WGS) entry which is preliminary data.</text>
</comment>
<evidence type="ECO:0000256" key="1">
    <source>
        <dbReference type="ARBA" id="ARBA00022821"/>
    </source>
</evidence>